<reference evidence="5" key="1">
    <citation type="submission" date="2020-11" db="EMBL/GenBank/DDBJ databases">
        <authorList>
            <consortium name="DOE Joint Genome Institute"/>
            <person name="Ahrendt S."/>
            <person name="Riley R."/>
            <person name="Andreopoulos W."/>
            <person name="Labutti K."/>
            <person name="Pangilinan J."/>
            <person name="Ruiz-Duenas F.J."/>
            <person name="Barrasa J.M."/>
            <person name="Sanchez-Garcia M."/>
            <person name="Camarero S."/>
            <person name="Miyauchi S."/>
            <person name="Serrano A."/>
            <person name="Linde D."/>
            <person name="Babiker R."/>
            <person name="Drula E."/>
            <person name="Ayuso-Fernandez I."/>
            <person name="Pacheco R."/>
            <person name="Padilla G."/>
            <person name="Ferreira P."/>
            <person name="Barriuso J."/>
            <person name="Kellner H."/>
            <person name="Castanera R."/>
            <person name="Alfaro M."/>
            <person name="Ramirez L."/>
            <person name="Pisabarro A.G."/>
            <person name="Kuo A."/>
            <person name="Tritt A."/>
            <person name="Lipzen A."/>
            <person name="He G."/>
            <person name="Yan M."/>
            <person name="Ng V."/>
            <person name="Cullen D."/>
            <person name="Martin F."/>
            <person name="Rosso M.-N."/>
            <person name="Henrissat B."/>
            <person name="Hibbett D."/>
            <person name="Martinez A.T."/>
            <person name="Grigoriev I.V."/>
        </authorList>
    </citation>
    <scope>NUCLEOTIDE SEQUENCE</scope>
    <source>
        <strain evidence="5">AH 40177</strain>
    </source>
</reference>
<evidence type="ECO:0000313" key="5">
    <source>
        <dbReference type="EMBL" id="KAF9067215.1"/>
    </source>
</evidence>
<evidence type="ECO:0000256" key="3">
    <source>
        <dbReference type="ARBA" id="ARBA00023002"/>
    </source>
</evidence>
<dbReference type="Gene3D" id="3.90.25.10">
    <property type="entry name" value="UDP-galactose 4-epimerase, domain 1"/>
    <property type="match status" value="1"/>
</dbReference>
<keyword evidence="2" id="KW-0521">NADP</keyword>
<gene>
    <name evidence="5" type="ORF">BDP27DRAFT_1196254</name>
</gene>
<evidence type="ECO:0000313" key="6">
    <source>
        <dbReference type="Proteomes" id="UP000772434"/>
    </source>
</evidence>
<dbReference type="Pfam" id="PF05368">
    <property type="entry name" value="NmrA"/>
    <property type="match status" value="1"/>
</dbReference>
<protein>
    <recommendedName>
        <fullName evidence="4">NmrA-like domain-containing protein</fullName>
    </recommendedName>
</protein>
<feature type="non-terminal residue" evidence="5">
    <location>
        <position position="280"/>
    </location>
</feature>
<accession>A0A9P5U4X0</accession>
<evidence type="ECO:0000259" key="4">
    <source>
        <dbReference type="Pfam" id="PF05368"/>
    </source>
</evidence>
<feature type="domain" description="NmrA-like" evidence="4">
    <location>
        <begin position="16"/>
        <end position="275"/>
    </location>
</feature>
<keyword evidence="3" id="KW-0560">Oxidoreductase</keyword>
<dbReference type="OrthoDB" id="9974981at2759"/>
<sequence>ISRSQGPEISYAGASALVIGVDYENQESIRKVLDEYKIDTIISTLSGHGFITCQEILLRAGLSVPSFRRFVPSEFAIDSERVTPTVKLYQIKLPILASLRQVKQERPDTFEYSLINCGVFMNYLGFGNTKSEGHKAHGHLASFPYIFDLSKKTADIPGDGEKQIVYTRAEDVGKFTAAATQLETWEEHLDMAGDVLTMNEMVRLLEEIRGEKFSVKRNSREEILARMSSSDSEGFMQNFHEEFFLAFVDGCCDISRPINLNKLVDVKPITVRQYLEQWWG</sequence>
<keyword evidence="6" id="KW-1185">Reference proteome</keyword>
<organism evidence="5 6">
    <name type="scientific">Rhodocollybia butyracea</name>
    <dbReference type="NCBI Taxonomy" id="206335"/>
    <lineage>
        <taxon>Eukaryota</taxon>
        <taxon>Fungi</taxon>
        <taxon>Dikarya</taxon>
        <taxon>Basidiomycota</taxon>
        <taxon>Agaricomycotina</taxon>
        <taxon>Agaricomycetes</taxon>
        <taxon>Agaricomycetidae</taxon>
        <taxon>Agaricales</taxon>
        <taxon>Marasmiineae</taxon>
        <taxon>Omphalotaceae</taxon>
        <taxon>Rhodocollybia</taxon>
    </lineage>
</organism>
<proteinExistence type="inferred from homology"/>
<comment type="caution">
    <text evidence="5">The sequence shown here is derived from an EMBL/GenBank/DDBJ whole genome shotgun (WGS) entry which is preliminary data.</text>
</comment>
<dbReference type="InterPro" id="IPR051609">
    <property type="entry name" value="NmrA/Isoflavone_reductase-like"/>
</dbReference>
<dbReference type="PANTHER" id="PTHR47706:SF4">
    <property type="entry name" value="NMRA-LIKE DOMAIN-CONTAINING PROTEIN"/>
    <property type="match status" value="1"/>
</dbReference>
<dbReference type="Proteomes" id="UP000772434">
    <property type="component" value="Unassembled WGS sequence"/>
</dbReference>
<dbReference type="InterPro" id="IPR008030">
    <property type="entry name" value="NmrA-like"/>
</dbReference>
<dbReference type="AlphaFoldDB" id="A0A9P5U4X0"/>
<dbReference type="GO" id="GO:0016491">
    <property type="term" value="F:oxidoreductase activity"/>
    <property type="evidence" value="ECO:0007669"/>
    <property type="project" value="UniProtKB-KW"/>
</dbReference>
<dbReference type="EMBL" id="JADNRY010000076">
    <property type="protein sequence ID" value="KAF9067215.1"/>
    <property type="molecule type" value="Genomic_DNA"/>
</dbReference>
<evidence type="ECO:0000256" key="2">
    <source>
        <dbReference type="ARBA" id="ARBA00022857"/>
    </source>
</evidence>
<dbReference type="Gene3D" id="3.40.50.720">
    <property type="entry name" value="NAD(P)-binding Rossmann-like Domain"/>
    <property type="match status" value="1"/>
</dbReference>
<feature type="non-terminal residue" evidence="5">
    <location>
        <position position="1"/>
    </location>
</feature>
<dbReference type="PANTHER" id="PTHR47706">
    <property type="entry name" value="NMRA-LIKE FAMILY PROTEIN"/>
    <property type="match status" value="1"/>
</dbReference>
<dbReference type="InterPro" id="IPR036291">
    <property type="entry name" value="NAD(P)-bd_dom_sf"/>
</dbReference>
<comment type="similarity">
    <text evidence="1">Belongs to the NmrA-type oxidoreductase family. Isoflavone reductase subfamily.</text>
</comment>
<name>A0A9P5U4X0_9AGAR</name>
<evidence type="ECO:0000256" key="1">
    <source>
        <dbReference type="ARBA" id="ARBA00005725"/>
    </source>
</evidence>
<dbReference type="SUPFAM" id="SSF51735">
    <property type="entry name" value="NAD(P)-binding Rossmann-fold domains"/>
    <property type="match status" value="1"/>
</dbReference>